<evidence type="ECO:0000256" key="5">
    <source>
        <dbReference type="ARBA" id="ARBA00023163"/>
    </source>
</evidence>
<dbReference type="AlphaFoldDB" id="A0A327Q5Y4"/>
<keyword evidence="5" id="KW-0804">Transcription</keyword>
<evidence type="ECO:0000259" key="7">
    <source>
        <dbReference type="Pfam" id="PF08281"/>
    </source>
</evidence>
<evidence type="ECO:0000313" key="8">
    <source>
        <dbReference type="EMBL" id="RAI99384.1"/>
    </source>
</evidence>
<comment type="caution">
    <text evidence="8">The sequence shown here is derived from an EMBL/GenBank/DDBJ whole genome shotgun (WGS) entry which is preliminary data.</text>
</comment>
<dbReference type="NCBIfam" id="TIGR02937">
    <property type="entry name" value="sigma70-ECF"/>
    <property type="match status" value="1"/>
</dbReference>
<keyword evidence="4" id="KW-0238">DNA-binding</keyword>
<comment type="similarity">
    <text evidence="1">Belongs to the sigma-70 factor family. ECF subfamily.</text>
</comment>
<protein>
    <submittedName>
        <fullName evidence="8">RNA polymerase sigma factor (Sigma-70 family)</fullName>
    </submittedName>
</protein>
<accession>A0A327Q5Y4</accession>
<dbReference type="PANTHER" id="PTHR43133:SF8">
    <property type="entry name" value="RNA POLYMERASE SIGMA FACTOR HI_1459-RELATED"/>
    <property type="match status" value="1"/>
</dbReference>
<gene>
    <name evidence="8" type="ORF">LX64_04515</name>
</gene>
<evidence type="ECO:0000256" key="3">
    <source>
        <dbReference type="ARBA" id="ARBA00023082"/>
    </source>
</evidence>
<feature type="domain" description="RNA polymerase sigma factor 70 region 4 type 2" evidence="7">
    <location>
        <begin position="124"/>
        <end position="171"/>
    </location>
</feature>
<dbReference type="InterPro" id="IPR013249">
    <property type="entry name" value="RNA_pol_sigma70_r4_t2"/>
</dbReference>
<dbReference type="InterPro" id="IPR013325">
    <property type="entry name" value="RNA_pol_sigma_r2"/>
</dbReference>
<dbReference type="RefSeq" id="WP_111599908.1">
    <property type="nucleotide sequence ID" value="NZ_QLLL01000010.1"/>
</dbReference>
<dbReference type="Gene3D" id="1.10.10.10">
    <property type="entry name" value="Winged helix-like DNA-binding domain superfamily/Winged helix DNA-binding domain"/>
    <property type="match status" value="1"/>
</dbReference>
<feature type="domain" description="RNA polymerase sigma-70 region 2" evidence="6">
    <location>
        <begin position="27"/>
        <end position="90"/>
    </location>
</feature>
<dbReference type="CDD" id="cd06171">
    <property type="entry name" value="Sigma70_r4"/>
    <property type="match status" value="1"/>
</dbReference>
<dbReference type="OrthoDB" id="655312at2"/>
<keyword evidence="9" id="KW-1185">Reference proteome</keyword>
<keyword evidence="3" id="KW-0731">Sigma factor</keyword>
<dbReference type="InterPro" id="IPR036388">
    <property type="entry name" value="WH-like_DNA-bd_sf"/>
</dbReference>
<dbReference type="GO" id="GO:0016987">
    <property type="term" value="F:sigma factor activity"/>
    <property type="evidence" value="ECO:0007669"/>
    <property type="project" value="UniProtKB-KW"/>
</dbReference>
<dbReference type="InterPro" id="IPR014284">
    <property type="entry name" value="RNA_pol_sigma-70_dom"/>
</dbReference>
<dbReference type="InterPro" id="IPR007627">
    <property type="entry name" value="RNA_pol_sigma70_r2"/>
</dbReference>
<name>A0A327Q5Y4_9BACT</name>
<dbReference type="InterPro" id="IPR013324">
    <property type="entry name" value="RNA_pol_sigma_r3/r4-like"/>
</dbReference>
<dbReference type="Pfam" id="PF08281">
    <property type="entry name" value="Sigma70_r4_2"/>
    <property type="match status" value="1"/>
</dbReference>
<dbReference type="Pfam" id="PF04542">
    <property type="entry name" value="Sigma70_r2"/>
    <property type="match status" value="1"/>
</dbReference>
<dbReference type="GO" id="GO:0003677">
    <property type="term" value="F:DNA binding"/>
    <property type="evidence" value="ECO:0007669"/>
    <property type="project" value="UniProtKB-KW"/>
</dbReference>
<dbReference type="SUPFAM" id="SSF88659">
    <property type="entry name" value="Sigma3 and sigma4 domains of RNA polymerase sigma factors"/>
    <property type="match status" value="1"/>
</dbReference>
<reference evidence="8 9" key="1">
    <citation type="submission" date="2018-06" db="EMBL/GenBank/DDBJ databases">
        <title>Genomic Encyclopedia of Archaeal and Bacterial Type Strains, Phase II (KMG-II): from individual species to whole genera.</title>
        <authorList>
            <person name="Goeker M."/>
        </authorList>
    </citation>
    <scope>NUCLEOTIDE SEQUENCE [LARGE SCALE GENOMIC DNA]</scope>
    <source>
        <strain evidence="8 9">DSM 23857</strain>
    </source>
</reference>
<dbReference type="InterPro" id="IPR039425">
    <property type="entry name" value="RNA_pol_sigma-70-like"/>
</dbReference>
<evidence type="ECO:0000313" key="9">
    <source>
        <dbReference type="Proteomes" id="UP000249547"/>
    </source>
</evidence>
<sequence>MTVQPLPNEPDLLHDLQAGDAEAFTALYHHYSPMVYVVIQRMVKDPVQTQEIVQDIFSGIWKKHAELEIENLAAYLYKASHNRVVNFFRKIKQDRAQLQDFKVYVEEHYSHIEEALHYQESEALLQQVLSTLTPQQGKVYELIKVKGLSYKEAAAELNLSTYTIKEYLVSANKKIRLYFDNHIVTALFLLSLYGAKNFF</sequence>
<organism evidence="8 9">
    <name type="scientific">Chitinophaga skermanii</name>
    <dbReference type="NCBI Taxonomy" id="331697"/>
    <lineage>
        <taxon>Bacteria</taxon>
        <taxon>Pseudomonadati</taxon>
        <taxon>Bacteroidota</taxon>
        <taxon>Chitinophagia</taxon>
        <taxon>Chitinophagales</taxon>
        <taxon>Chitinophagaceae</taxon>
        <taxon>Chitinophaga</taxon>
    </lineage>
</organism>
<dbReference type="Gene3D" id="1.10.1740.10">
    <property type="match status" value="1"/>
</dbReference>
<dbReference type="Proteomes" id="UP000249547">
    <property type="component" value="Unassembled WGS sequence"/>
</dbReference>
<dbReference type="SUPFAM" id="SSF88946">
    <property type="entry name" value="Sigma2 domain of RNA polymerase sigma factors"/>
    <property type="match status" value="1"/>
</dbReference>
<dbReference type="GO" id="GO:0006352">
    <property type="term" value="P:DNA-templated transcription initiation"/>
    <property type="evidence" value="ECO:0007669"/>
    <property type="project" value="InterPro"/>
</dbReference>
<evidence type="ECO:0000256" key="4">
    <source>
        <dbReference type="ARBA" id="ARBA00023125"/>
    </source>
</evidence>
<evidence type="ECO:0000259" key="6">
    <source>
        <dbReference type="Pfam" id="PF04542"/>
    </source>
</evidence>
<dbReference type="PANTHER" id="PTHR43133">
    <property type="entry name" value="RNA POLYMERASE ECF-TYPE SIGMA FACTO"/>
    <property type="match status" value="1"/>
</dbReference>
<proteinExistence type="inferred from homology"/>
<keyword evidence="2" id="KW-0805">Transcription regulation</keyword>
<evidence type="ECO:0000256" key="2">
    <source>
        <dbReference type="ARBA" id="ARBA00023015"/>
    </source>
</evidence>
<evidence type="ECO:0000256" key="1">
    <source>
        <dbReference type="ARBA" id="ARBA00010641"/>
    </source>
</evidence>
<dbReference type="EMBL" id="QLLL01000010">
    <property type="protein sequence ID" value="RAI99384.1"/>
    <property type="molecule type" value="Genomic_DNA"/>
</dbReference>